<dbReference type="InterPro" id="IPR013785">
    <property type="entry name" value="Aldolase_TIM"/>
</dbReference>
<dbReference type="Proteomes" id="UP000267250">
    <property type="component" value="Chromosome"/>
</dbReference>
<dbReference type="KEGG" id="aft:BBF96_04430"/>
<protein>
    <recommendedName>
        <fullName evidence="3">4Fe4S-binding SPASM domain-containing protein</fullName>
    </recommendedName>
</protein>
<dbReference type="EMBL" id="CP016379">
    <property type="protein sequence ID" value="AZR72703.1"/>
    <property type="molecule type" value="Genomic_DNA"/>
</dbReference>
<gene>
    <name evidence="1" type="ORF">BBF96_04430</name>
</gene>
<dbReference type="InterPro" id="IPR058240">
    <property type="entry name" value="rSAM_sf"/>
</dbReference>
<evidence type="ECO:0000313" key="2">
    <source>
        <dbReference type="Proteomes" id="UP000267250"/>
    </source>
</evidence>
<accession>A0A3Q9HPF4</accession>
<name>A0A3Q9HPF4_9FIRM</name>
<dbReference type="RefSeq" id="WP_127016032.1">
    <property type="nucleotide sequence ID" value="NZ_CP016379.1"/>
</dbReference>
<evidence type="ECO:0000313" key="1">
    <source>
        <dbReference type="EMBL" id="AZR72703.1"/>
    </source>
</evidence>
<organism evidence="1 2">
    <name type="scientific">Anoxybacter fermentans</name>
    <dbReference type="NCBI Taxonomy" id="1323375"/>
    <lineage>
        <taxon>Bacteria</taxon>
        <taxon>Bacillati</taxon>
        <taxon>Bacillota</taxon>
        <taxon>Clostridia</taxon>
        <taxon>Halanaerobiales</taxon>
        <taxon>Anoxybacter</taxon>
    </lineage>
</organism>
<dbReference type="AlphaFoldDB" id="A0A3Q9HPF4"/>
<evidence type="ECO:0008006" key="3">
    <source>
        <dbReference type="Google" id="ProtNLM"/>
    </source>
</evidence>
<dbReference type="Gene3D" id="3.20.20.70">
    <property type="entry name" value="Aldolase class I"/>
    <property type="match status" value="1"/>
</dbReference>
<keyword evidence="2" id="KW-1185">Reference proteome</keyword>
<dbReference type="OrthoDB" id="7021155at2"/>
<proteinExistence type="predicted"/>
<sequence>MIDFCVETGVEELNLLEYIPRGNAKDKDLVLSFEEELEVVKEIAKKYSQVKDVLNINPRFVRPLVQDYCKQCLGLDFPDVVHGCGAGTFFGFINNKGELYPCDWYVSIVLSEYSGEQINLTIRPFYDIWKEKIFDNPYELTEGSEFYQKYKPCNKCKYLKNKCYPCPVFGINKEEIKIKKCNNYFDLGRDIKKDEK</sequence>
<reference evidence="1 2" key="1">
    <citation type="submission" date="2016-07" db="EMBL/GenBank/DDBJ databases">
        <title>Genome and transcriptome analysis of iron-reducing fermentative bacteria Anoxybacter fermentans.</title>
        <authorList>
            <person name="Zeng X."/>
            <person name="Shao Z."/>
        </authorList>
    </citation>
    <scope>NUCLEOTIDE SEQUENCE [LARGE SCALE GENOMIC DNA]</scope>
    <source>
        <strain evidence="1 2">DY22613</strain>
    </source>
</reference>
<dbReference type="SUPFAM" id="SSF102114">
    <property type="entry name" value="Radical SAM enzymes"/>
    <property type="match status" value="1"/>
</dbReference>